<dbReference type="EMBL" id="FOMZ01000001">
    <property type="protein sequence ID" value="SFD63018.1"/>
    <property type="molecule type" value="Genomic_DNA"/>
</dbReference>
<feature type="transmembrane region" description="Helical" evidence="1">
    <location>
        <begin position="237"/>
        <end position="262"/>
    </location>
</feature>
<keyword evidence="1" id="KW-0812">Transmembrane</keyword>
<gene>
    <name evidence="2" type="ORF">SAMN04487819_101418</name>
</gene>
<keyword evidence="1" id="KW-0472">Membrane</keyword>
<evidence type="ECO:0000313" key="2">
    <source>
        <dbReference type="EMBL" id="SFD63018.1"/>
    </source>
</evidence>
<name>A0A1I1U077_9ACTN</name>
<keyword evidence="3" id="KW-1185">Reference proteome</keyword>
<dbReference type="RefSeq" id="WP_092922858.1">
    <property type="nucleotide sequence ID" value="NZ_FOMZ01000001.1"/>
</dbReference>
<organism evidence="2 3">
    <name type="scientific">Actinopolyspora alba</name>
    <dbReference type="NCBI Taxonomy" id="673379"/>
    <lineage>
        <taxon>Bacteria</taxon>
        <taxon>Bacillati</taxon>
        <taxon>Actinomycetota</taxon>
        <taxon>Actinomycetes</taxon>
        <taxon>Actinopolysporales</taxon>
        <taxon>Actinopolysporaceae</taxon>
        <taxon>Actinopolyspora</taxon>
        <taxon>Actinopolyspora alba group</taxon>
    </lineage>
</organism>
<feature type="transmembrane region" description="Helical" evidence="1">
    <location>
        <begin position="67"/>
        <end position="87"/>
    </location>
</feature>
<dbReference type="AlphaFoldDB" id="A0A1I1U077"/>
<feature type="transmembrane region" description="Helical" evidence="1">
    <location>
        <begin position="274"/>
        <end position="293"/>
    </location>
</feature>
<protein>
    <submittedName>
        <fullName evidence="2">Uncharacterized protein</fullName>
    </submittedName>
</protein>
<feature type="transmembrane region" description="Helical" evidence="1">
    <location>
        <begin position="99"/>
        <end position="120"/>
    </location>
</feature>
<proteinExistence type="predicted"/>
<evidence type="ECO:0000313" key="3">
    <source>
        <dbReference type="Proteomes" id="UP000198716"/>
    </source>
</evidence>
<sequence length="299" mass="32485">MSDHDISDDDPERPGTAPAGPVVTAALLGFNLVMFARGLYRLSREDTFLDVAASSQPGLGELLIRGFLYGFIAAAAVGHLWFMTRVLRMCGVPRPVPTTLLSIAVSTVLVLPPGLVSSMWGSSADWLTRLLLLPSLAALGHAVVVRFALRGSLDSEAPRPTARTAVFTAEMLGINFVLIFWTLWMYYWLARFGIGMSSVQEPASLIVAIHCVLAVLALLEVWFLVRMMRFTGPARPALLLLPALVLSVALAALAGVGLWVLWQRWRVFSGYEVDIPLFALLAAASFGLVARGARRRRAV</sequence>
<feature type="transmembrane region" description="Helical" evidence="1">
    <location>
        <begin position="126"/>
        <end position="149"/>
    </location>
</feature>
<keyword evidence="1" id="KW-1133">Transmembrane helix</keyword>
<accession>A0A1I1U077</accession>
<dbReference type="Proteomes" id="UP000198716">
    <property type="component" value="Unassembled WGS sequence"/>
</dbReference>
<feature type="transmembrane region" description="Helical" evidence="1">
    <location>
        <begin position="204"/>
        <end position="225"/>
    </location>
</feature>
<evidence type="ECO:0000256" key="1">
    <source>
        <dbReference type="SAM" id="Phobius"/>
    </source>
</evidence>
<feature type="transmembrane region" description="Helical" evidence="1">
    <location>
        <begin position="161"/>
        <end position="184"/>
    </location>
</feature>
<reference evidence="3" key="1">
    <citation type="submission" date="2016-10" db="EMBL/GenBank/DDBJ databases">
        <authorList>
            <person name="Varghese N."/>
            <person name="Submissions S."/>
        </authorList>
    </citation>
    <scope>NUCLEOTIDE SEQUENCE [LARGE SCALE GENOMIC DNA]</scope>
    <source>
        <strain evidence="3">DSM 45004</strain>
    </source>
</reference>